<comment type="caution">
    <text evidence="1">The sequence shown here is derived from an EMBL/GenBank/DDBJ whole genome shotgun (WGS) entry which is preliminary data.</text>
</comment>
<gene>
    <name evidence="1" type="ORF">CCACVL1_15033</name>
</gene>
<dbReference type="AlphaFoldDB" id="A0A1R3I446"/>
<evidence type="ECO:0000313" key="2">
    <source>
        <dbReference type="Proteomes" id="UP000188268"/>
    </source>
</evidence>
<accession>A0A1R3I446</accession>
<dbReference type="Proteomes" id="UP000188268">
    <property type="component" value="Unassembled WGS sequence"/>
</dbReference>
<protein>
    <submittedName>
        <fullName evidence="1">Uncharacterized protein</fullName>
    </submittedName>
</protein>
<sequence>MARFCGTLGVPFAFTLVDKLDHYKNGLKAYPKE</sequence>
<evidence type="ECO:0000313" key="1">
    <source>
        <dbReference type="EMBL" id="OMO77376.1"/>
    </source>
</evidence>
<keyword evidence="2" id="KW-1185">Reference proteome</keyword>
<dbReference type="Gramene" id="OMO77376">
    <property type="protein sequence ID" value="OMO77376"/>
    <property type="gene ID" value="CCACVL1_15033"/>
</dbReference>
<organism evidence="1 2">
    <name type="scientific">Corchorus capsularis</name>
    <name type="common">Jute</name>
    <dbReference type="NCBI Taxonomy" id="210143"/>
    <lineage>
        <taxon>Eukaryota</taxon>
        <taxon>Viridiplantae</taxon>
        <taxon>Streptophyta</taxon>
        <taxon>Embryophyta</taxon>
        <taxon>Tracheophyta</taxon>
        <taxon>Spermatophyta</taxon>
        <taxon>Magnoliopsida</taxon>
        <taxon>eudicotyledons</taxon>
        <taxon>Gunneridae</taxon>
        <taxon>Pentapetalae</taxon>
        <taxon>rosids</taxon>
        <taxon>malvids</taxon>
        <taxon>Malvales</taxon>
        <taxon>Malvaceae</taxon>
        <taxon>Grewioideae</taxon>
        <taxon>Apeibeae</taxon>
        <taxon>Corchorus</taxon>
    </lineage>
</organism>
<reference evidence="1 2" key="1">
    <citation type="submission" date="2013-09" db="EMBL/GenBank/DDBJ databases">
        <title>Corchorus capsularis genome sequencing.</title>
        <authorList>
            <person name="Alam M."/>
            <person name="Haque M.S."/>
            <person name="Islam M.S."/>
            <person name="Emdad E.M."/>
            <person name="Islam M.M."/>
            <person name="Ahmed B."/>
            <person name="Halim A."/>
            <person name="Hossen Q.M.M."/>
            <person name="Hossain M.Z."/>
            <person name="Ahmed R."/>
            <person name="Khan M.M."/>
            <person name="Islam R."/>
            <person name="Rashid M.M."/>
            <person name="Khan S.A."/>
            <person name="Rahman M.S."/>
            <person name="Alam M."/>
        </authorList>
    </citation>
    <scope>NUCLEOTIDE SEQUENCE [LARGE SCALE GENOMIC DNA]</scope>
    <source>
        <strain evidence="2">cv. CVL-1</strain>
        <tissue evidence="1">Whole seedling</tissue>
    </source>
</reference>
<name>A0A1R3I446_COCAP</name>
<dbReference type="EMBL" id="AWWV01010751">
    <property type="protein sequence ID" value="OMO77376.1"/>
    <property type="molecule type" value="Genomic_DNA"/>
</dbReference>
<proteinExistence type="predicted"/>